<evidence type="ECO:0000259" key="2">
    <source>
        <dbReference type="Pfam" id="PF00534"/>
    </source>
</evidence>
<feature type="domain" description="Glycosyltransferase subfamily 4-like N-terminal" evidence="3">
    <location>
        <begin position="74"/>
        <end position="143"/>
    </location>
</feature>
<keyword evidence="1 4" id="KW-0808">Transferase</keyword>
<dbReference type="SUPFAM" id="SSF53756">
    <property type="entry name" value="UDP-Glycosyltransferase/glycogen phosphorylase"/>
    <property type="match status" value="1"/>
</dbReference>
<feature type="domain" description="Glycosyl transferase family 1" evidence="2">
    <location>
        <begin position="153"/>
        <end position="300"/>
    </location>
</feature>
<gene>
    <name evidence="4" type="ORF">FEM55_08515</name>
</gene>
<dbReference type="Proteomes" id="UP000309788">
    <property type="component" value="Unassembled WGS sequence"/>
</dbReference>
<dbReference type="Gene3D" id="3.40.50.2000">
    <property type="entry name" value="Glycogen Phosphorylase B"/>
    <property type="match status" value="2"/>
</dbReference>
<dbReference type="Pfam" id="PF13439">
    <property type="entry name" value="Glyco_transf_4"/>
    <property type="match status" value="1"/>
</dbReference>
<dbReference type="AlphaFoldDB" id="A0A5R9KDQ5"/>
<dbReference type="PANTHER" id="PTHR46401">
    <property type="entry name" value="GLYCOSYLTRANSFERASE WBBK-RELATED"/>
    <property type="match status" value="1"/>
</dbReference>
<dbReference type="EMBL" id="VCEI01000021">
    <property type="protein sequence ID" value="TLU94285.1"/>
    <property type="molecule type" value="Genomic_DNA"/>
</dbReference>
<evidence type="ECO:0000259" key="3">
    <source>
        <dbReference type="Pfam" id="PF13439"/>
    </source>
</evidence>
<sequence>MKLVYFYRPKMKGVHSIETVFGQIKDGMPCDVDYEDYVCTSKWMRYHSFIKASKFQGDINHITGDIHTISLFLDKKKTIVTVHDVGRYERDLKGIKKWLFKLVWLTFPLKRASYITTISEFTKNKLIEICKIPETKIRVIPNPAPEDFKFSYKEFNQKSPVVMQIGSGNNKNIYRLIEAVKDTDFRLLLIRKPDEAIKNLLTSYKIKYEWYTDLSRSDVYECYKKCDILFFASEYEGFGVPILEANIIGRPVITSNLSAMPDVAHDAALLINPFSTEEIKEGLLKIKHDADLRDRLVQNGLANVSRFSKHHISNQYYSLYNEILKNINA</sequence>
<dbReference type="RefSeq" id="WP_138280913.1">
    <property type="nucleotide sequence ID" value="NZ_VCEI01000021.1"/>
</dbReference>
<dbReference type="CDD" id="cd03809">
    <property type="entry name" value="GT4_MtfB-like"/>
    <property type="match status" value="1"/>
</dbReference>
<dbReference type="OrthoDB" id="9801609at2"/>
<dbReference type="InterPro" id="IPR001296">
    <property type="entry name" value="Glyco_trans_1"/>
</dbReference>
<dbReference type="Pfam" id="PF00534">
    <property type="entry name" value="Glycos_transf_1"/>
    <property type="match status" value="1"/>
</dbReference>
<organism evidence="4 5">
    <name type="scientific">Dyadobacter sediminis</name>
    <dbReference type="NCBI Taxonomy" id="1493691"/>
    <lineage>
        <taxon>Bacteria</taxon>
        <taxon>Pseudomonadati</taxon>
        <taxon>Bacteroidota</taxon>
        <taxon>Cytophagia</taxon>
        <taxon>Cytophagales</taxon>
        <taxon>Spirosomataceae</taxon>
        <taxon>Dyadobacter</taxon>
    </lineage>
</organism>
<keyword evidence="5" id="KW-1185">Reference proteome</keyword>
<accession>A0A5R9KDQ5</accession>
<proteinExistence type="predicted"/>
<reference evidence="4 5" key="1">
    <citation type="submission" date="2019-05" db="EMBL/GenBank/DDBJ databases">
        <authorList>
            <person name="Qu J.-H."/>
        </authorList>
    </citation>
    <scope>NUCLEOTIDE SEQUENCE [LARGE SCALE GENOMIC DNA]</scope>
    <source>
        <strain evidence="4 5">Z12</strain>
    </source>
</reference>
<protein>
    <submittedName>
        <fullName evidence="4">Glycosyltransferase family 4 protein</fullName>
    </submittedName>
</protein>
<dbReference type="GO" id="GO:0016757">
    <property type="term" value="F:glycosyltransferase activity"/>
    <property type="evidence" value="ECO:0007669"/>
    <property type="project" value="InterPro"/>
</dbReference>
<evidence type="ECO:0000313" key="4">
    <source>
        <dbReference type="EMBL" id="TLU94285.1"/>
    </source>
</evidence>
<dbReference type="GO" id="GO:0009103">
    <property type="term" value="P:lipopolysaccharide biosynthetic process"/>
    <property type="evidence" value="ECO:0007669"/>
    <property type="project" value="TreeGrafter"/>
</dbReference>
<comment type="caution">
    <text evidence="4">The sequence shown here is derived from an EMBL/GenBank/DDBJ whole genome shotgun (WGS) entry which is preliminary data.</text>
</comment>
<evidence type="ECO:0000313" key="5">
    <source>
        <dbReference type="Proteomes" id="UP000309788"/>
    </source>
</evidence>
<evidence type="ECO:0000256" key="1">
    <source>
        <dbReference type="ARBA" id="ARBA00022679"/>
    </source>
</evidence>
<dbReference type="InterPro" id="IPR028098">
    <property type="entry name" value="Glyco_trans_4-like_N"/>
</dbReference>
<dbReference type="PANTHER" id="PTHR46401:SF2">
    <property type="entry name" value="GLYCOSYLTRANSFERASE WBBK-RELATED"/>
    <property type="match status" value="1"/>
</dbReference>
<name>A0A5R9KDQ5_9BACT</name>